<sequence>MATVSLPIQLTAGVNFSNEYAVLSYTWGGVQKIKIKNPSRGMGLKFLWSGALCIQSRVKGDEAVIRYDEQKQFADMHKIYGRSSFCIVAPVHRPAVPMRAEFEAPLSMKVDYTTSLAVLIPLPGILFGSSDPNQSVLCRIKSVNIDLSLPSTSSLESRHDCREEIRGVLTVEPQPIVSLYSMREMADPGDAINAVADCYP</sequence>
<gene>
    <name evidence="1" type="ORF">RAG0_01582</name>
</gene>
<name>A0A1E1K1X6_9HELO</name>
<dbReference type="OrthoDB" id="2958217at2759"/>
<protein>
    <submittedName>
        <fullName evidence="1">Uncharacterized protein</fullName>
    </submittedName>
</protein>
<evidence type="ECO:0000313" key="2">
    <source>
        <dbReference type="Proteomes" id="UP000178912"/>
    </source>
</evidence>
<keyword evidence="2" id="KW-1185">Reference proteome</keyword>
<organism evidence="1 2">
    <name type="scientific">Rhynchosporium agropyri</name>
    <dbReference type="NCBI Taxonomy" id="914238"/>
    <lineage>
        <taxon>Eukaryota</taxon>
        <taxon>Fungi</taxon>
        <taxon>Dikarya</taxon>
        <taxon>Ascomycota</taxon>
        <taxon>Pezizomycotina</taxon>
        <taxon>Leotiomycetes</taxon>
        <taxon>Helotiales</taxon>
        <taxon>Ploettnerulaceae</taxon>
        <taxon>Rhynchosporium</taxon>
    </lineage>
</organism>
<dbReference type="EMBL" id="FJUX01000005">
    <property type="protein sequence ID" value="CZS90534.1"/>
    <property type="molecule type" value="Genomic_DNA"/>
</dbReference>
<dbReference type="Proteomes" id="UP000178912">
    <property type="component" value="Unassembled WGS sequence"/>
</dbReference>
<reference evidence="2" key="1">
    <citation type="submission" date="2016-03" db="EMBL/GenBank/DDBJ databases">
        <authorList>
            <person name="Guldener U."/>
        </authorList>
    </citation>
    <scope>NUCLEOTIDE SEQUENCE [LARGE SCALE GENOMIC DNA]</scope>
    <source>
        <strain evidence="2">04CH-RAC-A.6.1</strain>
    </source>
</reference>
<dbReference type="AlphaFoldDB" id="A0A1E1K1X6"/>
<proteinExistence type="predicted"/>
<accession>A0A1E1K1X6</accession>
<evidence type="ECO:0000313" key="1">
    <source>
        <dbReference type="EMBL" id="CZS90534.1"/>
    </source>
</evidence>